<dbReference type="PANTHER" id="PTHR30349:SF41">
    <property type="entry name" value="INTEGRASE_RECOMBINASE PROTEIN MJ0367-RELATED"/>
    <property type="match status" value="1"/>
</dbReference>
<gene>
    <name evidence="5" type="ORF">LCGC14_3142860</name>
</gene>
<dbReference type="InterPro" id="IPR002104">
    <property type="entry name" value="Integrase_catalytic"/>
</dbReference>
<evidence type="ECO:0000256" key="1">
    <source>
        <dbReference type="ARBA" id="ARBA00023125"/>
    </source>
</evidence>
<dbReference type="GO" id="GO:0003677">
    <property type="term" value="F:DNA binding"/>
    <property type="evidence" value="ECO:0007669"/>
    <property type="project" value="UniProtKB-KW"/>
</dbReference>
<feature type="transmembrane region" description="Helical" evidence="3">
    <location>
        <begin position="6"/>
        <end position="26"/>
    </location>
</feature>
<dbReference type="InterPro" id="IPR050090">
    <property type="entry name" value="Tyrosine_recombinase_XerCD"/>
</dbReference>
<feature type="transmembrane region" description="Helical" evidence="3">
    <location>
        <begin position="116"/>
        <end position="138"/>
    </location>
</feature>
<dbReference type="GO" id="GO:0015074">
    <property type="term" value="P:DNA integration"/>
    <property type="evidence" value="ECO:0007669"/>
    <property type="project" value="InterPro"/>
</dbReference>
<dbReference type="AlphaFoldDB" id="A0A0F8VW99"/>
<dbReference type="InterPro" id="IPR013762">
    <property type="entry name" value="Integrase-like_cat_sf"/>
</dbReference>
<dbReference type="PANTHER" id="PTHR30349">
    <property type="entry name" value="PHAGE INTEGRASE-RELATED"/>
    <property type="match status" value="1"/>
</dbReference>
<organism evidence="5">
    <name type="scientific">marine sediment metagenome</name>
    <dbReference type="NCBI Taxonomy" id="412755"/>
    <lineage>
        <taxon>unclassified sequences</taxon>
        <taxon>metagenomes</taxon>
        <taxon>ecological metagenomes</taxon>
    </lineage>
</organism>
<dbReference type="SUPFAM" id="SSF56349">
    <property type="entry name" value="DNA breaking-rejoining enzymes"/>
    <property type="match status" value="1"/>
</dbReference>
<keyword evidence="1" id="KW-0238">DNA-binding</keyword>
<accession>A0A0F8VW99</accession>
<dbReference type="Gene3D" id="1.10.443.10">
    <property type="entry name" value="Intergrase catalytic core"/>
    <property type="match status" value="1"/>
</dbReference>
<evidence type="ECO:0000259" key="4">
    <source>
        <dbReference type="PROSITE" id="PS51898"/>
    </source>
</evidence>
<dbReference type="GO" id="GO:0006310">
    <property type="term" value="P:DNA recombination"/>
    <property type="evidence" value="ECO:0007669"/>
    <property type="project" value="UniProtKB-KW"/>
</dbReference>
<feature type="non-terminal residue" evidence="5">
    <location>
        <position position="1"/>
    </location>
</feature>
<proteinExistence type="predicted"/>
<keyword evidence="3" id="KW-0812">Transmembrane</keyword>
<dbReference type="EMBL" id="LAZR01068954">
    <property type="protein sequence ID" value="KKK48663.1"/>
    <property type="molecule type" value="Genomic_DNA"/>
</dbReference>
<name>A0A0F8VW99_9ZZZZ</name>
<keyword evidence="2" id="KW-0233">DNA recombination</keyword>
<evidence type="ECO:0000256" key="2">
    <source>
        <dbReference type="ARBA" id="ARBA00023172"/>
    </source>
</evidence>
<comment type="caution">
    <text evidence="5">The sequence shown here is derived from an EMBL/GenBank/DDBJ whole genome shotgun (WGS) entry which is preliminary data.</text>
</comment>
<protein>
    <recommendedName>
        <fullName evidence="4">Tyr recombinase domain-containing protein</fullName>
    </recommendedName>
</protein>
<dbReference type="InterPro" id="IPR011010">
    <property type="entry name" value="DNA_brk_join_enz"/>
</dbReference>
<keyword evidence="3" id="KW-0472">Membrane</keyword>
<dbReference type="PROSITE" id="PS51898">
    <property type="entry name" value="TYR_RECOMBINASE"/>
    <property type="match status" value="1"/>
</dbReference>
<feature type="non-terminal residue" evidence="5">
    <location>
        <position position="338"/>
    </location>
</feature>
<keyword evidence="3" id="KW-1133">Transmembrane helix</keyword>
<evidence type="ECO:0000313" key="5">
    <source>
        <dbReference type="EMBL" id="KKK48663.1"/>
    </source>
</evidence>
<evidence type="ECO:0000256" key="3">
    <source>
        <dbReference type="SAM" id="Phobius"/>
    </source>
</evidence>
<reference evidence="5" key="1">
    <citation type="journal article" date="2015" name="Nature">
        <title>Complex archaea that bridge the gap between prokaryotes and eukaryotes.</title>
        <authorList>
            <person name="Spang A."/>
            <person name="Saw J.H."/>
            <person name="Jorgensen S.L."/>
            <person name="Zaremba-Niedzwiedzka K."/>
            <person name="Martijn J."/>
            <person name="Lind A.E."/>
            <person name="van Eijk R."/>
            <person name="Schleper C."/>
            <person name="Guy L."/>
            <person name="Ettema T.J."/>
        </authorList>
    </citation>
    <scope>NUCLEOTIDE SEQUENCE</scope>
</reference>
<sequence length="338" mass="37241">LLRHPVAALVLFSVLLSLLITIYTGLVENYDVIPGDLEEGKSIIEQLSELNLVEGVADIGAGIAELSPGSASSIDILGGLASVGLGALKTVAGLGTAPYSITTIILGYYAGDIPGVIGGILVTIVFIIGIIFSIKFYFSRKENTRQKMKRELVAMGVYERVAKVNLKPSKKVKKDELIAKTIPPLVDTPSKPFSPIKIHKKTSMAYWRAWFIDRYYPSKAILINMELLNGFHRSFIMKGDDDGFTFRAKKYLFEGQKGKYASASLRAVFKQAVKRTSLKKDVTLHGLRHAYATHLLESGTNLRVIQELLGHNNVKTTMIYTHVSSKNLQLVKSPLDFL</sequence>
<feature type="domain" description="Tyr recombinase" evidence="4">
    <location>
        <begin position="138"/>
        <end position="333"/>
    </location>
</feature>
<dbReference type="Pfam" id="PF00589">
    <property type="entry name" value="Phage_integrase"/>
    <property type="match status" value="1"/>
</dbReference>